<dbReference type="AlphaFoldDB" id="A0A1I7IJV7"/>
<reference evidence="1 2" key="1">
    <citation type="submission" date="2016-10" db="EMBL/GenBank/DDBJ databases">
        <authorList>
            <person name="de Groot N.N."/>
        </authorList>
    </citation>
    <scope>NUCLEOTIDE SEQUENCE [LARGE SCALE GENOMIC DNA]</scope>
    <source>
        <strain evidence="1 2">Nm24</strain>
    </source>
</reference>
<gene>
    <name evidence="1" type="ORF">SAMN05216339_10925</name>
</gene>
<organism evidence="1 2">
    <name type="scientific">Nitrosomonas eutropha</name>
    <dbReference type="NCBI Taxonomy" id="916"/>
    <lineage>
        <taxon>Bacteria</taxon>
        <taxon>Pseudomonadati</taxon>
        <taxon>Pseudomonadota</taxon>
        <taxon>Betaproteobacteria</taxon>
        <taxon>Nitrosomonadales</taxon>
        <taxon>Nitrosomonadaceae</taxon>
        <taxon>Nitrosomonas</taxon>
    </lineage>
</organism>
<protein>
    <submittedName>
        <fullName evidence="1">Putative exosortase-associated protein, TIGR04073 family</fullName>
    </submittedName>
</protein>
<dbReference type="OrthoDB" id="8548499at2"/>
<dbReference type="Proteomes" id="UP000183926">
    <property type="component" value="Unassembled WGS sequence"/>
</dbReference>
<proteinExistence type="predicted"/>
<name>A0A1I7IJV7_9PROT</name>
<sequence length="120" mass="13007">MMKASIIWTFFLMLLCVLPQTVVAERGIAQSYPAAASEKLVNGIANAATGFVELPKNVILASQRDGAVYGVTIGFLTGILHTIGRTVFGALDAVTFLIPTQPTVRPPYIWQDFDKETTYG</sequence>
<evidence type="ECO:0000313" key="1">
    <source>
        <dbReference type="EMBL" id="SFU73195.1"/>
    </source>
</evidence>
<dbReference type="InterPro" id="IPR023824">
    <property type="entry name" value="CHP04073_exosortase-affil"/>
</dbReference>
<evidence type="ECO:0000313" key="2">
    <source>
        <dbReference type="Proteomes" id="UP000183926"/>
    </source>
</evidence>
<dbReference type="RefSeq" id="WP_083414738.1">
    <property type="nucleotide sequence ID" value="NZ_FPBL01000009.1"/>
</dbReference>
<accession>A0A1I7IJV7</accession>
<dbReference type="NCBIfam" id="TIGR04073">
    <property type="entry name" value="exo_TIGR04073"/>
    <property type="match status" value="1"/>
</dbReference>
<dbReference type="EMBL" id="FPBL01000009">
    <property type="protein sequence ID" value="SFU73195.1"/>
    <property type="molecule type" value="Genomic_DNA"/>
</dbReference>